<evidence type="ECO:0000313" key="3">
    <source>
        <dbReference type="Proteomes" id="UP001449225"/>
    </source>
</evidence>
<dbReference type="EMBL" id="JBBMRA010000024">
    <property type="protein sequence ID" value="MEM5537955.1"/>
    <property type="molecule type" value="Genomic_DNA"/>
</dbReference>
<dbReference type="Proteomes" id="UP001449225">
    <property type="component" value="Unassembled WGS sequence"/>
</dbReference>
<comment type="caution">
    <text evidence="2">The sequence shown here is derived from an EMBL/GenBank/DDBJ whole genome shotgun (WGS) entry which is preliminary data.</text>
</comment>
<organism evidence="2 3">
    <name type="scientific">Neptuniibacter pectenicola</name>
    <dbReference type="NCBI Taxonomy" id="1806669"/>
    <lineage>
        <taxon>Bacteria</taxon>
        <taxon>Pseudomonadati</taxon>
        <taxon>Pseudomonadota</taxon>
        <taxon>Gammaproteobacteria</taxon>
        <taxon>Oceanospirillales</taxon>
        <taxon>Oceanospirillaceae</taxon>
        <taxon>Neptuniibacter</taxon>
    </lineage>
</organism>
<protein>
    <submittedName>
        <fullName evidence="2">DUF6538 domain-containing protein</fullName>
    </submittedName>
</protein>
<dbReference type="Pfam" id="PF20172">
    <property type="entry name" value="DUF6538"/>
    <property type="match status" value="1"/>
</dbReference>
<accession>A0ABU9TW71</accession>
<reference evidence="2 3" key="1">
    <citation type="submission" date="2024-03" db="EMBL/GenBank/DDBJ databases">
        <title>Community enrichment and isolation of bacterial strains for fucoidan degradation.</title>
        <authorList>
            <person name="Sichert A."/>
        </authorList>
    </citation>
    <scope>NUCLEOTIDE SEQUENCE [LARGE SCALE GENOMIC DNA]</scope>
    <source>
        <strain evidence="2 3">AS76</strain>
    </source>
</reference>
<dbReference type="RefSeq" id="WP_342855107.1">
    <property type="nucleotide sequence ID" value="NZ_JBBMRA010000024.1"/>
</dbReference>
<keyword evidence="3" id="KW-1185">Reference proteome</keyword>
<evidence type="ECO:0000313" key="2">
    <source>
        <dbReference type="EMBL" id="MEM5537955.1"/>
    </source>
</evidence>
<evidence type="ECO:0000259" key="1">
    <source>
        <dbReference type="Pfam" id="PF20172"/>
    </source>
</evidence>
<dbReference type="InterPro" id="IPR046668">
    <property type="entry name" value="DUF6538"/>
</dbReference>
<gene>
    <name evidence="2" type="ORF">WNY58_16340</name>
</gene>
<proteinExistence type="predicted"/>
<feature type="domain" description="DUF6538" evidence="1">
    <location>
        <begin position="10"/>
        <end position="62"/>
    </location>
</feature>
<sequence>MKQLPHCYVSRHGIYYARLLLPATFRQYTHQKEIRLSLRTSKKLQAFRRYSILAAQARFIFNLFNSIMTNKDNTSEDKQRIWEILHLKHNGNTFEVQKELINKGIG</sequence>
<name>A0ABU9TW71_9GAMM</name>